<dbReference type="Pfam" id="PF00356">
    <property type="entry name" value="LacI"/>
    <property type="match status" value="1"/>
</dbReference>
<dbReference type="PROSITE" id="PS50932">
    <property type="entry name" value="HTH_LACI_2"/>
    <property type="match status" value="1"/>
</dbReference>
<evidence type="ECO:0000256" key="1">
    <source>
        <dbReference type="ARBA" id="ARBA00023015"/>
    </source>
</evidence>
<dbReference type="Gene3D" id="1.10.260.40">
    <property type="entry name" value="lambda repressor-like DNA-binding domains"/>
    <property type="match status" value="1"/>
</dbReference>
<name>A0A6V8K646_9ACTN</name>
<protein>
    <submittedName>
        <fullName evidence="5">LacI family transcriptional regulator</fullName>
    </submittedName>
</protein>
<dbReference type="Proteomes" id="UP000482800">
    <property type="component" value="Unassembled WGS sequence"/>
</dbReference>
<keyword evidence="1" id="KW-0805">Transcription regulation</keyword>
<dbReference type="SUPFAM" id="SSF47413">
    <property type="entry name" value="lambda repressor-like DNA-binding domains"/>
    <property type="match status" value="1"/>
</dbReference>
<dbReference type="EMBL" id="BLPF01000001">
    <property type="protein sequence ID" value="GFJ77619.1"/>
    <property type="molecule type" value="Genomic_DNA"/>
</dbReference>
<dbReference type="CDD" id="cd06293">
    <property type="entry name" value="PBP1_LacI-like"/>
    <property type="match status" value="1"/>
</dbReference>
<dbReference type="Pfam" id="PF13377">
    <property type="entry name" value="Peripla_BP_3"/>
    <property type="match status" value="1"/>
</dbReference>
<dbReference type="InterPro" id="IPR010982">
    <property type="entry name" value="Lambda_DNA-bd_dom_sf"/>
</dbReference>
<evidence type="ECO:0000313" key="6">
    <source>
        <dbReference type="Proteomes" id="UP000482800"/>
    </source>
</evidence>
<accession>A0A6V8K646</accession>
<dbReference type="AlphaFoldDB" id="A0A6V8K646"/>
<dbReference type="SUPFAM" id="SSF53822">
    <property type="entry name" value="Periplasmic binding protein-like I"/>
    <property type="match status" value="1"/>
</dbReference>
<dbReference type="InterPro" id="IPR028082">
    <property type="entry name" value="Peripla_BP_I"/>
</dbReference>
<dbReference type="PANTHER" id="PTHR30146:SF109">
    <property type="entry name" value="HTH-TYPE TRANSCRIPTIONAL REGULATOR GALS"/>
    <property type="match status" value="1"/>
</dbReference>
<dbReference type="PANTHER" id="PTHR30146">
    <property type="entry name" value="LACI-RELATED TRANSCRIPTIONAL REPRESSOR"/>
    <property type="match status" value="1"/>
</dbReference>
<reference evidence="5 6" key="2">
    <citation type="submission" date="2020-03" db="EMBL/GenBank/DDBJ databases">
        <authorList>
            <person name="Ichikawa N."/>
            <person name="Kimura A."/>
            <person name="Kitahashi Y."/>
            <person name="Uohara A."/>
        </authorList>
    </citation>
    <scope>NUCLEOTIDE SEQUENCE [LARGE SCALE GENOMIC DNA]</scope>
    <source>
        <strain evidence="5 6">NBRC 108639</strain>
    </source>
</reference>
<reference evidence="5 6" key="1">
    <citation type="submission" date="2020-03" db="EMBL/GenBank/DDBJ databases">
        <title>Whole genome shotgun sequence of Phytohabitans houttuyneae NBRC 108639.</title>
        <authorList>
            <person name="Komaki H."/>
            <person name="Tamura T."/>
        </authorList>
    </citation>
    <scope>NUCLEOTIDE SEQUENCE [LARGE SCALE GENOMIC DNA]</scope>
    <source>
        <strain evidence="5 6">NBRC 108639</strain>
    </source>
</reference>
<dbReference type="PROSITE" id="PS00356">
    <property type="entry name" value="HTH_LACI_1"/>
    <property type="match status" value="1"/>
</dbReference>
<feature type="domain" description="HTH lacI-type" evidence="4">
    <location>
        <begin position="22"/>
        <end position="76"/>
    </location>
</feature>
<dbReference type="CDD" id="cd01392">
    <property type="entry name" value="HTH_LacI"/>
    <property type="match status" value="1"/>
</dbReference>
<keyword evidence="2" id="KW-0238">DNA-binding</keyword>
<evidence type="ECO:0000256" key="2">
    <source>
        <dbReference type="ARBA" id="ARBA00023125"/>
    </source>
</evidence>
<dbReference type="InterPro" id="IPR000843">
    <property type="entry name" value="HTH_LacI"/>
</dbReference>
<organism evidence="5 6">
    <name type="scientific">Phytohabitans houttuyneae</name>
    <dbReference type="NCBI Taxonomy" id="1076126"/>
    <lineage>
        <taxon>Bacteria</taxon>
        <taxon>Bacillati</taxon>
        <taxon>Actinomycetota</taxon>
        <taxon>Actinomycetes</taxon>
        <taxon>Micromonosporales</taxon>
        <taxon>Micromonosporaceae</taxon>
    </lineage>
</organism>
<dbReference type="GO" id="GO:0000976">
    <property type="term" value="F:transcription cis-regulatory region binding"/>
    <property type="evidence" value="ECO:0007669"/>
    <property type="project" value="TreeGrafter"/>
</dbReference>
<keyword evidence="3" id="KW-0804">Transcription</keyword>
<dbReference type="Gene3D" id="3.40.50.2300">
    <property type="match status" value="2"/>
</dbReference>
<evidence type="ECO:0000259" key="4">
    <source>
        <dbReference type="PROSITE" id="PS50932"/>
    </source>
</evidence>
<evidence type="ECO:0000256" key="3">
    <source>
        <dbReference type="ARBA" id="ARBA00023163"/>
    </source>
</evidence>
<dbReference type="GO" id="GO:0003700">
    <property type="term" value="F:DNA-binding transcription factor activity"/>
    <property type="evidence" value="ECO:0007669"/>
    <property type="project" value="TreeGrafter"/>
</dbReference>
<dbReference type="InterPro" id="IPR046335">
    <property type="entry name" value="LacI/GalR-like_sensor"/>
</dbReference>
<proteinExistence type="predicted"/>
<comment type="caution">
    <text evidence="5">The sequence shown here is derived from an EMBL/GenBank/DDBJ whole genome shotgun (WGS) entry which is preliminary data.</text>
</comment>
<evidence type="ECO:0000313" key="5">
    <source>
        <dbReference type="EMBL" id="GFJ77619.1"/>
    </source>
</evidence>
<dbReference type="SMART" id="SM00354">
    <property type="entry name" value="HTH_LACI"/>
    <property type="match status" value="1"/>
</dbReference>
<sequence>MAHCGVKAQQLERSTRVAGPAVSIRDVASHAGVSVGTVSNVLNRPDIVAPSTRSRVLAAISALGFVPNDAARQLRRGRGRTLGLVVLDVANPFFTDVAKGVEDTTGAAGMAVIFCNSDGDLTKENAYLDLLEEQRVQGVLITPIDDASERLHRLRDRGVLVVLLDRRSRQADLCSVSVDDRLGGELAMRHLVESGHRRIAFVGGPHRLEQVRDRYDGALEALREAGRSEDEHLRRYDTPALTVAAGRDAAARILGQPKSSRATAVFCANDLLALGVLQGLTRQQVRVPDDIALVGYDDIDFAAAAAVPLSSVRQPRQRLGQTAAGLLLDEANKPETHEHQQVVFEPELVVRESSQFIRP</sequence>
<keyword evidence="6" id="KW-1185">Reference proteome</keyword>
<gene>
    <name evidence="5" type="primary">lacI_1</name>
    <name evidence="5" type="ORF">Phou_017990</name>
</gene>